<keyword evidence="3" id="KW-1185">Reference proteome</keyword>
<dbReference type="AlphaFoldDB" id="A0A9Q0G2H6"/>
<evidence type="ECO:0000313" key="3">
    <source>
        <dbReference type="Proteomes" id="UP001141552"/>
    </source>
</evidence>
<dbReference type="OrthoDB" id="1751344at2759"/>
<gene>
    <name evidence="2" type="ORF">Tsubulata_039323</name>
</gene>
<proteinExistence type="predicted"/>
<protein>
    <recommendedName>
        <fullName evidence="1">DUF4283 domain-containing protein</fullName>
    </recommendedName>
</protein>
<dbReference type="EMBL" id="JAKUCV010002953">
    <property type="protein sequence ID" value="KAJ4840786.1"/>
    <property type="molecule type" value="Genomic_DNA"/>
</dbReference>
<evidence type="ECO:0000313" key="2">
    <source>
        <dbReference type="EMBL" id="KAJ4840786.1"/>
    </source>
</evidence>
<dbReference type="InterPro" id="IPR025558">
    <property type="entry name" value="DUF4283"/>
</dbReference>
<sequence length="184" mass="20618">MASRIGDLWTWKESFFPAICQAAAPVAKVSAARRLPRRRRRRGRRLSRRADVVSVTSYKDSLFLFHFPTEASLSRALYGGPWHIGGIPLLLHQWSSTIEPADFTADTFPVWVQLRHVPPELMTSEGLSYLANVVGKPMHTTQDYSKVFSDHANVCVEVDFSKPLVNSIPINVDGSLCTVDISYS</sequence>
<dbReference type="InterPro" id="IPR040256">
    <property type="entry name" value="At4g02000-like"/>
</dbReference>
<feature type="domain" description="DUF4283" evidence="1">
    <location>
        <begin position="53"/>
        <end position="101"/>
    </location>
</feature>
<dbReference type="Pfam" id="PF14111">
    <property type="entry name" value="DUF4283"/>
    <property type="match status" value="1"/>
</dbReference>
<accession>A0A9Q0G2H6</accession>
<reference evidence="2" key="1">
    <citation type="submission" date="2022-02" db="EMBL/GenBank/DDBJ databases">
        <authorList>
            <person name="Henning P.M."/>
            <person name="McCubbin A.G."/>
            <person name="Shore J.S."/>
        </authorList>
    </citation>
    <scope>NUCLEOTIDE SEQUENCE</scope>
    <source>
        <strain evidence="2">F60SS</strain>
        <tissue evidence="2">Leaves</tissue>
    </source>
</reference>
<dbReference type="Proteomes" id="UP001141552">
    <property type="component" value="Unassembled WGS sequence"/>
</dbReference>
<evidence type="ECO:0000259" key="1">
    <source>
        <dbReference type="Pfam" id="PF14111"/>
    </source>
</evidence>
<name>A0A9Q0G2H6_9ROSI</name>
<comment type="caution">
    <text evidence="2">The sequence shown here is derived from an EMBL/GenBank/DDBJ whole genome shotgun (WGS) entry which is preliminary data.</text>
</comment>
<dbReference type="PANTHER" id="PTHR31286:SF180">
    <property type="entry name" value="OS10G0362600 PROTEIN"/>
    <property type="match status" value="1"/>
</dbReference>
<organism evidence="2 3">
    <name type="scientific">Turnera subulata</name>
    <dbReference type="NCBI Taxonomy" id="218843"/>
    <lineage>
        <taxon>Eukaryota</taxon>
        <taxon>Viridiplantae</taxon>
        <taxon>Streptophyta</taxon>
        <taxon>Embryophyta</taxon>
        <taxon>Tracheophyta</taxon>
        <taxon>Spermatophyta</taxon>
        <taxon>Magnoliopsida</taxon>
        <taxon>eudicotyledons</taxon>
        <taxon>Gunneridae</taxon>
        <taxon>Pentapetalae</taxon>
        <taxon>rosids</taxon>
        <taxon>fabids</taxon>
        <taxon>Malpighiales</taxon>
        <taxon>Passifloraceae</taxon>
        <taxon>Turnera</taxon>
    </lineage>
</organism>
<dbReference type="PANTHER" id="PTHR31286">
    <property type="entry name" value="GLYCINE-RICH CELL WALL STRUCTURAL PROTEIN 1.8-LIKE"/>
    <property type="match status" value="1"/>
</dbReference>
<reference evidence="2" key="2">
    <citation type="journal article" date="2023" name="Plants (Basel)">
        <title>Annotation of the Turnera subulata (Passifloraceae) Draft Genome Reveals the S-Locus Evolved after the Divergence of Turneroideae from Passifloroideae in a Stepwise Manner.</title>
        <authorList>
            <person name="Henning P.M."/>
            <person name="Roalson E.H."/>
            <person name="Mir W."/>
            <person name="McCubbin A.G."/>
            <person name="Shore J.S."/>
        </authorList>
    </citation>
    <scope>NUCLEOTIDE SEQUENCE</scope>
    <source>
        <strain evidence="2">F60SS</strain>
    </source>
</reference>